<dbReference type="OrthoDB" id="9156886at2"/>
<reference evidence="3 5" key="1">
    <citation type="submission" date="2016-06" db="EMBL/GenBank/DDBJ databases">
        <title>Genome sequence of Tepidimonas fonticaldi PL17.</title>
        <authorList>
            <person name="Pinnaka A.K."/>
        </authorList>
    </citation>
    <scope>NUCLEOTIDE SEQUENCE [LARGE SCALE GENOMIC DNA]</scope>
    <source>
        <strain evidence="3 5">PL17</strain>
    </source>
</reference>
<dbReference type="EMBL" id="LZDH01000056">
    <property type="protein sequence ID" value="OBS30380.1"/>
    <property type="molecule type" value="Genomic_DNA"/>
</dbReference>
<evidence type="ECO:0000256" key="1">
    <source>
        <dbReference type="SAM" id="Phobius"/>
    </source>
</evidence>
<dbReference type="STRING" id="1101373.A9O67_04900"/>
<keyword evidence="2" id="KW-0732">Signal</keyword>
<dbReference type="RefSeq" id="WP_068608771.1">
    <property type="nucleotide sequence ID" value="NZ_LZDH01000056.1"/>
</dbReference>
<keyword evidence="1" id="KW-1133">Transmembrane helix</keyword>
<evidence type="ECO:0000313" key="5">
    <source>
        <dbReference type="Proteomes" id="UP000091969"/>
    </source>
</evidence>
<feature type="chain" id="PRO_5044554740" evidence="2">
    <location>
        <begin position="25"/>
        <end position="59"/>
    </location>
</feature>
<evidence type="ECO:0000256" key="2">
    <source>
        <dbReference type="SAM" id="SignalP"/>
    </source>
</evidence>
<keyword evidence="5" id="KW-1185">Reference proteome</keyword>
<reference evidence="4 6" key="2">
    <citation type="submission" date="2019-07" db="EMBL/GenBank/DDBJ databases">
        <title>Tepidimonas fonticaldi AT-A2 draft genome.</title>
        <authorList>
            <person name="Da Costa M.S."/>
            <person name="Froufe H.J.C."/>
            <person name="Egas C."/>
            <person name="Albuquerque L."/>
        </authorList>
    </citation>
    <scope>NUCLEOTIDE SEQUENCE [LARGE SCALE GENOMIC DNA]</scope>
    <source>
        <strain evidence="4 6">AT-A2</strain>
    </source>
</reference>
<feature type="transmembrane region" description="Helical" evidence="1">
    <location>
        <begin position="40"/>
        <end position="57"/>
    </location>
</feature>
<evidence type="ECO:0000313" key="6">
    <source>
        <dbReference type="Proteomes" id="UP000316388"/>
    </source>
</evidence>
<protein>
    <submittedName>
        <fullName evidence="3">Uncharacterized protein</fullName>
    </submittedName>
</protein>
<comment type="caution">
    <text evidence="3">The sequence shown here is derived from an EMBL/GenBank/DDBJ whole genome shotgun (WGS) entry which is preliminary data.</text>
</comment>
<gene>
    <name evidence="3" type="ORF">A9O67_04900</name>
    <name evidence="4" type="ORF">Tfont_02276</name>
</gene>
<evidence type="ECO:0000313" key="4">
    <source>
        <dbReference type="EMBL" id="TSE35448.1"/>
    </source>
</evidence>
<feature type="signal peptide" evidence="2">
    <location>
        <begin position="1"/>
        <end position="24"/>
    </location>
</feature>
<accession>A0A1A6DUA8</accession>
<dbReference type="EMBL" id="VJOO01000026">
    <property type="protein sequence ID" value="TSE35448.1"/>
    <property type="molecule type" value="Genomic_DNA"/>
</dbReference>
<dbReference type="Proteomes" id="UP000091969">
    <property type="component" value="Unassembled WGS sequence"/>
</dbReference>
<dbReference type="Proteomes" id="UP000316388">
    <property type="component" value="Unassembled WGS sequence"/>
</dbReference>
<keyword evidence="1" id="KW-0812">Transmembrane</keyword>
<proteinExistence type="predicted"/>
<name>A0A1A6DUA8_9BURK</name>
<sequence>MPFTAKLPRLLAPALTWLTHAAHAHEGHGLPGAHWHATDVLGFVGLAAAIGAVIWFTRK</sequence>
<organism evidence="3 5">
    <name type="scientific">Tepidimonas fonticaldi</name>
    <dbReference type="NCBI Taxonomy" id="1101373"/>
    <lineage>
        <taxon>Bacteria</taxon>
        <taxon>Pseudomonadati</taxon>
        <taxon>Pseudomonadota</taxon>
        <taxon>Betaproteobacteria</taxon>
        <taxon>Burkholderiales</taxon>
        <taxon>Tepidimonas</taxon>
    </lineage>
</organism>
<evidence type="ECO:0000313" key="3">
    <source>
        <dbReference type="EMBL" id="OBS30380.1"/>
    </source>
</evidence>
<dbReference type="AlphaFoldDB" id="A0A1A6DUA8"/>
<keyword evidence="1" id="KW-0472">Membrane</keyword>